<dbReference type="OrthoDB" id="2737310at2"/>
<organism evidence="1 2">
    <name type="scientific">Sulfoacidibacillus thermotolerans</name>
    <name type="common">Acidibacillus sulfuroxidans</name>
    <dbReference type="NCBI Taxonomy" id="1765684"/>
    <lineage>
        <taxon>Bacteria</taxon>
        <taxon>Bacillati</taxon>
        <taxon>Bacillota</taxon>
        <taxon>Bacilli</taxon>
        <taxon>Bacillales</taxon>
        <taxon>Alicyclobacillaceae</taxon>
        <taxon>Sulfoacidibacillus</taxon>
    </lineage>
</organism>
<evidence type="ECO:0000313" key="1">
    <source>
        <dbReference type="EMBL" id="PWI57941.1"/>
    </source>
</evidence>
<evidence type="ECO:0000313" key="2">
    <source>
        <dbReference type="Proteomes" id="UP000245380"/>
    </source>
</evidence>
<name>A0A2U3D9J2_SULT2</name>
<comment type="caution">
    <text evidence="1">The sequence shown here is derived from an EMBL/GenBank/DDBJ whole genome shotgun (WGS) entry which is preliminary data.</text>
</comment>
<dbReference type="EMBL" id="MPDK01000007">
    <property type="protein sequence ID" value="PWI57941.1"/>
    <property type="molecule type" value="Genomic_DNA"/>
</dbReference>
<dbReference type="RefSeq" id="WP_109430245.1">
    <property type="nucleotide sequence ID" value="NZ_MPDK01000007.1"/>
</dbReference>
<accession>A0A2U3D9J2</accession>
<keyword evidence="2" id="KW-1185">Reference proteome</keyword>
<dbReference type="Proteomes" id="UP000245380">
    <property type="component" value="Unassembled WGS sequence"/>
</dbReference>
<reference evidence="1 2" key="1">
    <citation type="submission" date="2016-11" db="EMBL/GenBank/DDBJ databases">
        <title>Comparative genomics of Acidibacillus ferroxidans species.</title>
        <authorList>
            <person name="Oliveira G."/>
            <person name="Nunes G."/>
            <person name="Oliveira R."/>
            <person name="Araujo F."/>
            <person name="Salim A."/>
            <person name="Scholte L."/>
            <person name="Morais D."/>
            <person name="Nancucheo I."/>
            <person name="Johnson D.B."/>
            <person name="Grail B."/>
            <person name="Bittencourt J."/>
            <person name="Valadares R."/>
        </authorList>
    </citation>
    <scope>NUCLEOTIDE SEQUENCE [LARGE SCALE GENOMIC DNA]</scope>
    <source>
        <strain evidence="1 2">Y002</strain>
    </source>
</reference>
<protein>
    <recommendedName>
        <fullName evidence="3">EcsC family protein</fullName>
    </recommendedName>
</protein>
<sequence>MTPYEEQVLASWSVTAEPPFTVQFTQRLTQQTGRLLHFVSAVTKRMQPKLAERITDFARGAIYTALEQASTARQFERVEVILRDFGSHASTPTDIRMLPLDVKDATAERLFRTTRRTFTAQGAAAGLLTSALGLVPGLQGLIAPAIVADLYVTLRLMAQCTVETGYSYGYTLHTPEDLPHLLVAMAPITADTDLILAKMSAHLALREAGFTFVKSVGEHISLRTVALSFPAVGQLVDLIATRLAIGLLEQQGTLLLPIAGAAVQGSIHAAFAQASYLQASRYFQRQHLIERYGEEEITRREEQVYTNSAKKEEAKQFYSVMTSANEN</sequence>
<proteinExistence type="predicted"/>
<evidence type="ECO:0008006" key="3">
    <source>
        <dbReference type="Google" id="ProtNLM"/>
    </source>
</evidence>
<gene>
    <name evidence="1" type="ORF">BM613_05890</name>
</gene>
<dbReference type="AlphaFoldDB" id="A0A2U3D9J2"/>